<sequence>PAGGLPQEVSPPPGLFVSGQGCLHARRGSEGQQALCAYGGRRVDNELDRRGAFAYGGAYSDRRACGAFKYSGAYTGRWPYGAFACGGHYARVRTCSAFVYSGAYAGRRICR</sequence>
<feature type="non-terminal residue" evidence="1">
    <location>
        <position position="1"/>
    </location>
</feature>
<reference evidence="1 2" key="1">
    <citation type="journal article" date="2012" name="Genome Biol.">
        <title>Genome and low-iron response of an oceanic diatom adapted to chronic iron limitation.</title>
        <authorList>
            <person name="Lommer M."/>
            <person name="Specht M."/>
            <person name="Roy A.S."/>
            <person name="Kraemer L."/>
            <person name="Andreson R."/>
            <person name="Gutowska M.A."/>
            <person name="Wolf J."/>
            <person name="Bergner S.V."/>
            <person name="Schilhabel M.B."/>
            <person name="Klostermeier U.C."/>
            <person name="Beiko R.G."/>
            <person name="Rosenstiel P."/>
            <person name="Hippler M."/>
            <person name="Laroche J."/>
        </authorList>
    </citation>
    <scope>NUCLEOTIDE SEQUENCE [LARGE SCALE GENOMIC DNA]</scope>
    <source>
        <strain evidence="1 2">CCMP1005</strain>
    </source>
</reference>
<accession>K0RMV7</accession>
<keyword evidence="2" id="KW-1185">Reference proteome</keyword>
<evidence type="ECO:0000313" key="2">
    <source>
        <dbReference type="Proteomes" id="UP000266841"/>
    </source>
</evidence>
<dbReference type="Proteomes" id="UP000266841">
    <property type="component" value="Unassembled WGS sequence"/>
</dbReference>
<dbReference type="AlphaFoldDB" id="K0RMV7"/>
<comment type="caution">
    <text evidence="1">The sequence shown here is derived from an EMBL/GenBank/DDBJ whole genome shotgun (WGS) entry which is preliminary data.</text>
</comment>
<evidence type="ECO:0000313" key="1">
    <source>
        <dbReference type="EMBL" id="EJK50201.1"/>
    </source>
</evidence>
<proteinExistence type="predicted"/>
<gene>
    <name evidence="1" type="ORF">THAOC_30857</name>
</gene>
<name>K0RMV7_THAOC</name>
<organism evidence="1 2">
    <name type="scientific">Thalassiosira oceanica</name>
    <name type="common">Marine diatom</name>
    <dbReference type="NCBI Taxonomy" id="159749"/>
    <lineage>
        <taxon>Eukaryota</taxon>
        <taxon>Sar</taxon>
        <taxon>Stramenopiles</taxon>
        <taxon>Ochrophyta</taxon>
        <taxon>Bacillariophyta</taxon>
        <taxon>Coscinodiscophyceae</taxon>
        <taxon>Thalassiosirophycidae</taxon>
        <taxon>Thalassiosirales</taxon>
        <taxon>Thalassiosiraceae</taxon>
        <taxon>Thalassiosira</taxon>
    </lineage>
</organism>
<protein>
    <submittedName>
        <fullName evidence="1">Uncharacterized protein</fullName>
    </submittedName>
</protein>
<dbReference type="EMBL" id="AGNL01044120">
    <property type="protein sequence ID" value="EJK50201.1"/>
    <property type="molecule type" value="Genomic_DNA"/>
</dbReference>